<reference evidence="2 3" key="1">
    <citation type="submission" date="2023-11" db="EMBL/GenBank/DDBJ databases">
        <authorList>
            <person name="Okamura Y."/>
        </authorList>
    </citation>
    <scope>NUCLEOTIDE SEQUENCE [LARGE SCALE GENOMIC DNA]</scope>
</reference>
<name>A0AAV1JEJ2_9NEOP</name>
<evidence type="ECO:0000313" key="3">
    <source>
        <dbReference type="Proteomes" id="UP001497472"/>
    </source>
</evidence>
<feature type="region of interest" description="Disordered" evidence="1">
    <location>
        <begin position="1"/>
        <end position="20"/>
    </location>
</feature>
<evidence type="ECO:0000256" key="1">
    <source>
        <dbReference type="SAM" id="MobiDB-lite"/>
    </source>
</evidence>
<dbReference type="AlphaFoldDB" id="A0AAV1JEJ2"/>
<evidence type="ECO:0000313" key="2">
    <source>
        <dbReference type="EMBL" id="CAK1546915.1"/>
    </source>
</evidence>
<gene>
    <name evidence="2" type="ORF">LNINA_LOCUS6422</name>
</gene>
<protein>
    <submittedName>
        <fullName evidence="2">Uncharacterized protein</fullName>
    </submittedName>
</protein>
<dbReference type="EMBL" id="CAVLEF010000009">
    <property type="protein sequence ID" value="CAK1546915.1"/>
    <property type="molecule type" value="Genomic_DNA"/>
</dbReference>
<dbReference type="Proteomes" id="UP001497472">
    <property type="component" value="Unassembled WGS sequence"/>
</dbReference>
<keyword evidence="3" id="KW-1185">Reference proteome</keyword>
<accession>A0AAV1JEJ2</accession>
<proteinExistence type="predicted"/>
<comment type="caution">
    <text evidence="2">The sequence shown here is derived from an EMBL/GenBank/DDBJ whole genome shotgun (WGS) entry which is preliminary data.</text>
</comment>
<sequence length="144" mass="16600">MSKRRQGVRNPKDIENIPCNAQGSIASTSTCNSPKRIEIKEHRKDNSLYSAITSECFDSILENTRGYESFERTHRSNFTESNCADIVKSQRIIIDFTENNKEDGGEVMKKCLDFWAFVDQHPQLEKFIVKPEALPPNRFLPFLN</sequence>
<organism evidence="2 3">
    <name type="scientific">Leptosia nina</name>
    <dbReference type="NCBI Taxonomy" id="320188"/>
    <lineage>
        <taxon>Eukaryota</taxon>
        <taxon>Metazoa</taxon>
        <taxon>Ecdysozoa</taxon>
        <taxon>Arthropoda</taxon>
        <taxon>Hexapoda</taxon>
        <taxon>Insecta</taxon>
        <taxon>Pterygota</taxon>
        <taxon>Neoptera</taxon>
        <taxon>Endopterygota</taxon>
        <taxon>Lepidoptera</taxon>
        <taxon>Glossata</taxon>
        <taxon>Ditrysia</taxon>
        <taxon>Papilionoidea</taxon>
        <taxon>Pieridae</taxon>
        <taxon>Pierinae</taxon>
        <taxon>Leptosia</taxon>
    </lineage>
</organism>